<organism evidence="3 4">
    <name type="scientific">Propioniciclava soli</name>
    <dbReference type="NCBI Taxonomy" id="2775081"/>
    <lineage>
        <taxon>Bacteria</taxon>
        <taxon>Bacillati</taxon>
        <taxon>Actinomycetota</taxon>
        <taxon>Actinomycetes</taxon>
        <taxon>Propionibacteriales</taxon>
        <taxon>Propionibacteriaceae</taxon>
        <taxon>Propioniciclava</taxon>
    </lineage>
</organism>
<dbReference type="InterPro" id="IPR029058">
    <property type="entry name" value="AB_hydrolase_fold"/>
</dbReference>
<feature type="region of interest" description="Disordered" evidence="2">
    <location>
        <begin position="341"/>
        <end position="362"/>
    </location>
</feature>
<evidence type="ECO:0000256" key="2">
    <source>
        <dbReference type="SAM" id="MobiDB-lite"/>
    </source>
</evidence>
<proteinExistence type="inferred from homology"/>
<dbReference type="InterPro" id="IPR050261">
    <property type="entry name" value="FrsA_esterase"/>
</dbReference>
<name>A0ABZ3C4S7_9ACTN</name>
<evidence type="ECO:0000313" key="3">
    <source>
        <dbReference type="EMBL" id="WZW97271.1"/>
    </source>
</evidence>
<dbReference type="Gene3D" id="3.40.50.1820">
    <property type="entry name" value="alpha/beta hydrolase"/>
    <property type="match status" value="1"/>
</dbReference>
<evidence type="ECO:0000313" key="4">
    <source>
        <dbReference type="Proteomes" id="UP001434337"/>
    </source>
</evidence>
<sequence>MSSPAAFGGYDDWPDHAGRTPHLPGQFGALFGIPTPPDVVVGGAPEGGGVRSREVHVRDGVRAVRLRWSVGFGPDLAAWLLHPVDADPATRPGVLALHSHGGIKSLGAERMVDLPGVPAHVLAYREQAEEGAAVASDLARSGFTVLAPDAFGWGARRFHLGVGDPQAYDAAAREHEHLVAKACALFDTSWAGMVAHDDLTSLAVLRTLCAPGPVGVLGFSGGGGRAALLAALDDGIASVVVVAMMCTLASLYPDHVGHSWLLHTRGLASGPDLVGLLATNPARHVLVGYCARDRLFPLQGQRDADAALHQAFAAGPGSYTPVWADTDHVFTRALQRDATEHLHATLPPTISRTMDSTEERNP</sequence>
<evidence type="ECO:0000256" key="1">
    <source>
        <dbReference type="ARBA" id="ARBA00008645"/>
    </source>
</evidence>
<accession>A0ABZ3C4S7</accession>
<gene>
    <name evidence="3" type="ORF">PCC79_10105</name>
</gene>
<reference evidence="3 4" key="1">
    <citation type="journal article" date="2023" name="Environ Microbiome">
        <title>A coral-associated actinobacterium mitigates coral bleaching under heat stress.</title>
        <authorList>
            <person name="Li J."/>
            <person name="Zou Y."/>
            <person name="Li Q."/>
            <person name="Zhang J."/>
            <person name="Bourne D.G."/>
            <person name="Lyu Y."/>
            <person name="Liu C."/>
            <person name="Zhang S."/>
        </authorList>
    </citation>
    <scope>NUCLEOTIDE SEQUENCE [LARGE SCALE GENOMIC DNA]</scope>
    <source>
        <strain evidence="3 4">SCSIO 13291</strain>
    </source>
</reference>
<comment type="similarity">
    <text evidence="1">Belongs to the AB hydrolase superfamily.</text>
</comment>
<protein>
    <recommendedName>
        <fullName evidence="5">Acetyl xylan esterase domain-containing protein</fullName>
    </recommendedName>
</protein>
<dbReference type="EMBL" id="CP115965">
    <property type="protein sequence ID" value="WZW97271.1"/>
    <property type="molecule type" value="Genomic_DNA"/>
</dbReference>
<dbReference type="RefSeq" id="WP_342371743.1">
    <property type="nucleotide sequence ID" value="NZ_CP115965.1"/>
</dbReference>
<keyword evidence="4" id="KW-1185">Reference proteome</keyword>
<evidence type="ECO:0008006" key="5">
    <source>
        <dbReference type="Google" id="ProtNLM"/>
    </source>
</evidence>
<dbReference type="PANTHER" id="PTHR22946">
    <property type="entry name" value="DIENELACTONE HYDROLASE DOMAIN-CONTAINING PROTEIN-RELATED"/>
    <property type="match status" value="1"/>
</dbReference>
<dbReference type="SUPFAM" id="SSF53474">
    <property type="entry name" value="alpha/beta-Hydrolases"/>
    <property type="match status" value="1"/>
</dbReference>
<dbReference type="Proteomes" id="UP001434337">
    <property type="component" value="Chromosome"/>
</dbReference>